<dbReference type="AlphaFoldDB" id="A0A8H7DBB8"/>
<organism evidence="2 3">
    <name type="scientific">Mycena venus</name>
    <dbReference type="NCBI Taxonomy" id="2733690"/>
    <lineage>
        <taxon>Eukaryota</taxon>
        <taxon>Fungi</taxon>
        <taxon>Dikarya</taxon>
        <taxon>Basidiomycota</taxon>
        <taxon>Agaricomycotina</taxon>
        <taxon>Agaricomycetes</taxon>
        <taxon>Agaricomycetidae</taxon>
        <taxon>Agaricales</taxon>
        <taxon>Marasmiineae</taxon>
        <taxon>Mycenaceae</taxon>
        <taxon>Mycena</taxon>
    </lineage>
</organism>
<keyword evidence="3" id="KW-1185">Reference proteome</keyword>
<comment type="caution">
    <text evidence="2">The sequence shown here is derived from an EMBL/GenBank/DDBJ whole genome shotgun (WGS) entry which is preliminary data.</text>
</comment>
<evidence type="ECO:0000313" key="2">
    <source>
        <dbReference type="EMBL" id="KAF7368170.1"/>
    </source>
</evidence>
<feature type="region of interest" description="Disordered" evidence="1">
    <location>
        <begin position="1"/>
        <end position="22"/>
    </location>
</feature>
<name>A0A8H7DBB8_9AGAR</name>
<evidence type="ECO:0000256" key="1">
    <source>
        <dbReference type="SAM" id="MobiDB-lite"/>
    </source>
</evidence>
<accession>A0A8H7DBB8</accession>
<proteinExistence type="predicted"/>
<feature type="region of interest" description="Disordered" evidence="1">
    <location>
        <begin position="198"/>
        <end position="221"/>
    </location>
</feature>
<protein>
    <submittedName>
        <fullName evidence="2">Uncharacterized protein</fullName>
    </submittedName>
</protein>
<dbReference type="EMBL" id="JACAZI010000002">
    <property type="protein sequence ID" value="KAF7368170.1"/>
    <property type="molecule type" value="Genomic_DNA"/>
</dbReference>
<sequence>MPLACRIDGSDSPSGLRSAHHNRSPRRLSTLSFDSLVLRLTCYLCFESRTDSEVVSASSLAAVSEEDEAESFFRYVRRPALRVIVCAALLSVPNTPPASYSQRGMGDAYESPDAHWIQGNEAENEHRGMSLSVSASIHVRSQRLLLFTRLAPSSLLSLCTECYITSPHGTCISTSGTLSDLWPMLARSTALPRYRTAADEKGESMAHPPASLLGRGLGARG</sequence>
<evidence type="ECO:0000313" key="3">
    <source>
        <dbReference type="Proteomes" id="UP000620124"/>
    </source>
</evidence>
<reference evidence="2" key="1">
    <citation type="submission" date="2020-05" db="EMBL/GenBank/DDBJ databases">
        <title>Mycena genomes resolve the evolution of fungal bioluminescence.</title>
        <authorList>
            <person name="Tsai I.J."/>
        </authorList>
    </citation>
    <scope>NUCLEOTIDE SEQUENCE</scope>
    <source>
        <strain evidence="2">CCC161011</strain>
    </source>
</reference>
<gene>
    <name evidence="2" type="ORF">MVEN_00136000</name>
</gene>
<dbReference type="OrthoDB" id="10639288at2759"/>
<dbReference type="Proteomes" id="UP000620124">
    <property type="component" value="Unassembled WGS sequence"/>
</dbReference>